<dbReference type="EMBL" id="JAQOWY010000144">
    <property type="protein sequence ID" value="KAK1849418.1"/>
    <property type="molecule type" value="Genomic_DNA"/>
</dbReference>
<evidence type="ECO:0000313" key="1">
    <source>
        <dbReference type="EMBL" id="KAK1849418.1"/>
    </source>
</evidence>
<proteinExistence type="predicted"/>
<protein>
    <submittedName>
        <fullName evidence="1">Uncharacterized protein</fullName>
    </submittedName>
</protein>
<organism evidence="1 2">
    <name type="scientific">Colletotrichum chrysophilum</name>
    <dbReference type="NCBI Taxonomy" id="1836956"/>
    <lineage>
        <taxon>Eukaryota</taxon>
        <taxon>Fungi</taxon>
        <taxon>Dikarya</taxon>
        <taxon>Ascomycota</taxon>
        <taxon>Pezizomycotina</taxon>
        <taxon>Sordariomycetes</taxon>
        <taxon>Hypocreomycetidae</taxon>
        <taxon>Glomerellales</taxon>
        <taxon>Glomerellaceae</taxon>
        <taxon>Colletotrichum</taxon>
        <taxon>Colletotrichum gloeosporioides species complex</taxon>
    </lineage>
</organism>
<evidence type="ECO:0000313" key="2">
    <source>
        <dbReference type="Proteomes" id="UP001243330"/>
    </source>
</evidence>
<reference evidence="1" key="1">
    <citation type="submission" date="2023-01" db="EMBL/GenBank/DDBJ databases">
        <title>Colletotrichum chrysophilum M932 genome sequence.</title>
        <authorList>
            <person name="Baroncelli R."/>
        </authorList>
    </citation>
    <scope>NUCLEOTIDE SEQUENCE</scope>
    <source>
        <strain evidence="1">M932</strain>
    </source>
</reference>
<gene>
    <name evidence="1" type="ORF">CCHR01_07937</name>
</gene>
<dbReference type="Proteomes" id="UP001243330">
    <property type="component" value="Unassembled WGS sequence"/>
</dbReference>
<keyword evidence="2" id="KW-1185">Reference proteome</keyword>
<sequence length="170" mass="18727">MVRIKGPSFVVSVAGHQNCGPGMQTLVWPATSIWWLRALSLAVPCAKQQNQRLRRLPLTGLGRTADVSSLKGSEGFEYSTTRYDYGTWEVTCGVHTGENLSRWLTFRGRHPVAGKSAGLQSWRYDSTACRAPAWFCCCPYSGKLGRHAACTLSDDQRQRSTAAFPDETPG</sequence>
<accession>A0AAD9AK25</accession>
<name>A0AAD9AK25_9PEZI</name>
<dbReference type="AlphaFoldDB" id="A0AAD9AK25"/>
<comment type="caution">
    <text evidence="1">The sequence shown here is derived from an EMBL/GenBank/DDBJ whole genome shotgun (WGS) entry which is preliminary data.</text>
</comment>